<dbReference type="InterPro" id="IPR040410">
    <property type="entry name" value="UPF0658_Golgi"/>
</dbReference>
<feature type="transmembrane region" description="Helical" evidence="1">
    <location>
        <begin position="269"/>
        <end position="288"/>
    </location>
</feature>
<evidence type="ECO:0000313" key="3">
    <source>
        <dbReference type="Proteomes" id="UP001391051"/>
    </source>
</evidence>
<comment type="caution">
    <text evidence="2">The sequence shown here is derived from an EMBL/GenBank/DDBJ whole genome shotgun (WGS) entry which is preliminary data.</text>
</comment>
<keyword evidence="1" id="KW-0472">Membrane</keyword>
<sequence length="365" mass="40444">MYFPSTTLTRLFLAVALAQALIALGLEAYVFVTVESDLDPTAVGIHQGHTVPSYFSLFIFAFVYELVLVYDALRLNSMIQLVGLCIFNTLLLLYAAAQPSGVKKALDVLAHALNMDTTPLLKPGRHTWERISPALTAVIVDQAVATAALFVLTYKLRSEFAWVVYKVLNADLSMKRRLLNFQVSQPPPRVLDSCRASSREADTVQHPQVYMALIKFNFFFLVGFLVQTVALVPDRKHDPEFPLTIAGIFVAFAAMCLAIYCATFEKKTGTVAVIVAYMGAVAYLSYQLSVLYSTANYPLITFNALALAMIVCNIVMAMVCMASFGKGLSTYTRPQKQLPQEDFHLHDRQSFMYGGVRASRLDLAD</sequence>
<dbReference type="PANTHER" id="PTHR34391:SF1">
    <property type="entry name" value="UPF0658 GOLGI APPARATUS MEMBRANE PROTEIN C1952.10C-RELATED"/>
    <property type="match status" value="1"/>
</dbReference>
<dbReference type="EMBL" id="JAQQWE010000001">
    <property type="protein sequence ID" value="KAK7967957.1"/>
    <property type="molecule type" value="Genomic_DNA"/>
</dbReference>
<keyword evidence="1" id="KW-1133">Transmembrane helix</keyword>
<feature type="transmembrane region" description="Helical" evidence="1">
    <location>
        <begin position="131"/>
        <end position="152"/>
    </location>
</feature>
<dbReference type="GeneID" id="92071518"/>
<evidence type="ECO:0000256" key="1">
    <source>
        <dbReference type="SAM" id="Phobius"/>
    </source>
</evidence>
<feature type="transmembrane region" description="Helical" evidence="1">
    <location>
        <begin position="52"/>
        <end position="70"/>
    </location>
</feature>
<dbReference type="PANTHER" id="PTHR34391">
    <property type="entry name" value="UPF0658 GOLGI APPARATUS MEMBRANE PROTEIN C1952.10C-RELATED"/>
    <property type="match status" value="1"/>
</dbReference>
<feature type="transmembrane region" description="Helical" evidence="1">
    <location>
        <begin position="77"/>
        <end position="97"/>
    </location>
</feature>
<accession>A0ABR1QZ42</accession>
<name>A0ABR1QZ42_9PEZI</name>
<feature type="transmembrane region" description="Helical" evidence="1">
    <location>
        <begin position="209"/>
        <end position="229"/>
    </location>
</feature>
<organism evidence="2 3">
    <name type="scientific">Apiospora aurea</name>
    <dbReference type="NCBI Taxonomy" id="335848"/>
    <lineage>
        <taxon>Eukaryota</taxon>
        <taxon>Fungi</taxon>
        <taxon>Dikarya</taxon>
        <taxon>Ascomycota</taxon>
        <taxon>Pezizomycotina</taxon>
        <taxon>Sordariomycetes</taxon>
        <taxon>Xylariomycetidae</taxon>
        <taxon>Amphisphaeriales</taxon>
        <taxon>Apiosporaceae</taxon>
        <taxon>Apiospora</taxon>
    </lineage>
</organism>
<keyword evidence="1" id="KW-0812">Transmembrane</keyword>
<reference evidence="2 3" key="1">
    <citation type="submission" date="2023-01" db="EMBL/GenBank/DDBJ databases">
        <title>Analysis of 21 Apiospora genomes using comparative genomics revels a genus with tremendous synthesis potential of carbohydrate active enzymes and secondary metabolites.</title>
        <authorList>
            <person name="Sorensen T."/>
        </authorList>
    </citation>
    <scope>NUCLEOTIDE SEQUENCE [LARGE SCALE GENOMIC DNA]</scope>
    <source>
        <strain evidence="2 3">CBS 24483</strain>
    </source>
</reference>
<feature type="transmembrane region" description="Helical" evidence="1">
    <location>
        <begin position="300"/>
        <end position="324"/>
    </location>
</feature>
<proteinExistence type="predicted"/>
<dbReference type="RefSeq" id="XP_066707349.1">
    <property type="nucleotide sequence ID" value="XM_066838456.1"/>
</dbReference>
<keyword evidence="3" id="KW-1185">Reference proteome</keyword>
<gene>
    <name evidence="2" type="ORF">PG986_002234</name>
</gene>
<feature type="transmembrane region" description="Helical" evidence="1">
    <location>
        <begin position="241"/>
        <end position="262"/>
    </location>
</feature>
<dbReference type="Proteomes" id="UP001391051">
    <property type="component" value="Unassembled WGS sequence"/>
</dbReference>
<protein>
    <submittedName>
        <fullName evidence="2">Uncharacterized protein</fullName>
    </submittedName>
</protein>
<evidence type="ECO:0000313" key="2">
    <source>
        <dbReference type="EMBL" id="KAK7967957.1"/>
    </source>
</evidence>